<evidence type="ECO:0000313" key="2">
    <source>
        <dbReference type="Proteomes" id="UP000198417"/>
    </source>
</evidence>
<dbReference type="EMBL" id="FZNN01000001">
    <property type="protein sequence ID" value="SNR26532.1"/>
    <property type="molecule type" value="Genomic_DNA"/>
</dbReference>
<sequence>MSFADHPTLHPLNLGRTIEAHVPRKALRDWWNRVLYGPDAPLSDECIYVRPRDVIYGYAKDAGKRPLRRHESGRVVDGDWDLQRYSLESHLKLDSSRMHFVEGVPWEQTPLYDSLMRAISKGHTPDGCATREDVLARYAALDRVFEDVQRLGRLLTRAEMPEYFRREHGGILIHLGRDGTFLRASGGMHRFAIAKILDLPEIPAQLGVVHPQALYMNLLAPLRKSIHHRPGPVVS</sequence>
<name>A0A238UWD8_9RHOB</name>
<gene>
    <name evidence="1" type="ORF">SAMN06265370_101250</name>
</gene>
<dbReference type="RefSeq" id="WP_089268694.1">
    <property type="nucleotide sequence ID" value="NZ_FZNN01000001.1"/>
</dbReference>
<organism evidence="1 2">
    <name type="scientific">Puniceibacterium sediminis</name>
    <dbReference type="NCBI Taxonomy" id="1608407"/>
    <lineage>
        <taxon>Bacteria</taxon>
        <taxon>Pseudomonadati</taxon>
        <taxon>Pseudomonadota</taxon>
        <taxon>Alphaproteobacteria</taxon>
        <taxon>Rhodobacterales</taxon>
        <taxon>Paracoccaceae</taxon>
        <taxon>Puniceibacterium</taxon>
    </lineage>
</organism>
<keyword evidence="2" id="KW-1185">Reference proteome</keyword>
<dbReference type="AlphaFoldDB" id="A0A238UWD8"/>
<evidence type="ECO:0000313" key="1">
    <source>
        <dbReference type="EMBL" id="SNR26532.1"/>
    </source>
</evidence>
<protein>
    <recommendedName>
        <fullName evidence="3">ParB-like nuclease domain-containing protein</fullName>
    </recommendedName>
</protein>
<reference evidence="1 2" key="1">
    <citation type="submission" date="2017-06" db="EMBL/GenBank/DDBJ databases">
        <authorList>
            <person name="Kim H.J."/>
            <person name="Triplett B.A."/>
        </authorList>
    </citation>
    <scope>NUCLEOTIDE SEQUENCE [LARGE SCALE GENOMIC DNA]</scope>
    <source>
        <strain evidence="1 2">DSM 29052</strain>
    </source>
</reference>
<dbReference type="OrthoDB" id="1495959at2"/>
<proteinExistence type="predicted"/>
<dbReference type="Proteomes" id="UP000198417">
    <property type="component" value="Unassembled WGS sequence"/>
</dbReference>
<evidence type="ECO:0008006" key="3">
    <source>
        <dbReference type="Google" id="ProtNLM"/>
    </source>
</evidence>
<accession>A0A238UWD8</accession>